<proteinExistence type="predicted"/>
<feature type="transmembrane region" description="Helical" evidence="12">
    <location>
        <begin position="293"/>
        <end position="319"/>
    </location>
</feature>
<evidence type="ECO:0008006" key="17">
    <source>
        <dbReference type="Google" id="ProtNLM"/>
    </source>
</evidence>
<dbReference type="GO" id="GO:0005789">
    <property type="term" value="C:endoplasmic reticulum membrane"/>
    <property type="evidence" value="ECO:0007669"/>
    <property type="project" value="UniProtKB-SubCell"/>
</dbReference>
<name>A0AAD9ZH65_9LECA</name>
<evidence type="ECO:0000256" key="7">
    <source>
        <dbReference type="ARBA" id="ARBA00022989"/>
    </source>
</evidence>
<keyword evidence="8" id="KW-0445">Lipid transport</keyword>
<dbReference type="InterPro" id="IPR035892">
    <property type="entry name" value="C2_domain_sf"/>
</dbReference>
<evidence type="ECO:0000259" key="14">
    <source>
        <dbReference type="PROSITE" id="PS51847"/>
    </source>
</evidence>
<comment type="caution">
    <text evidence="15">The sequence shown here is derived from an EMBL/GenBank/DDBJ whole genome shotgun (WGS) entry which is preliminary data.</text>
</comment>
<reference evidence="15" key="1">
    <citation type="submission" date="2022-11" db="EMBL/GenBank/DDBJ databases">
        <title>Chromosomal genome sequence assembly and mating type (MAT) locus characterization of the leprose asexual lichenized fungus Lepraria neglecta (Nyl.) Erichsen.</title>
        <authorList>
            <person name="Allen J.L."/>
            <person name="Pfeffer B."/>
        </authorList>
    </citation>
    <scope>NUCLEOTIDE SEQUENCE</scope>
    <source>
        <strain evidence="15">Allen 5258</strain>
    </source>
</reference>
<evidence type="ECO:0000256" key="12">
    <source>
        <dbReference type="SAM" id="Phobius"/>
    </source>
</evidence>
<dbReference type="PROSITE" id="PS51847">
    <property type="entry name" value="SMP"/>
    <property type="match status" value="1"/>
</dbReference>
<dbReference type="InterPro" id="IPR037767">
    <property type="entry name" value="C2A_Mug190-like"/>
</dbReference>
<dbReference type="Proteomes" id="UP001276659">
    <property type="component" value="Unassembled WGS sequence"/>
</dbReference>
<dbReference type="PANTHER" id="PTHR47348:SF2">
    <property type="entry name" value="MEIOTICALLY UP-REGULATED 190 PROTEIN"/>
    <property type="match status" value="1"/>
</dbReference>
<feature type="compositionally biased region" description="Basic and acidic residues" evidence="11">
    <location>
        <begin position="800"/>
        <end position="820"/>
    </location>
</feature>
<evidence type="ECO:0000256" key="2">
    <source>
        <dbReference type="ARBA" id="ARBA00022448"/>
    </source>
</evidence>
<dbReference type="InterPro" id="IPR037765">
    <property type="entry name" value="C2B_Tricalbin"/>
</dbReference>
<evidence type="ECO:0000256" key="6">
    <source>
        <dbReference type="ARBA" id="ARBA00022824"/>
    </source>
</evidence>
<protein>
    <recommendedName>
        <fullName evidence="17">Meiotically up-regulated gene 190 protein</fullName>
    </recommendedName>
</protein>
<dbReference type="GO" id="GO:0008289">
    <property type="term" value="F:lipid binding"/>
    <property type="evidence" value="ECO:0007669"/>
    <property type="project" value="UniProtKB-KW"/>
</dbReference>
<evidence type="ECO:0000256" key="1">
    <source>
        <dbReference type="ARBA" id="ARBA00004586"/>
    </source>
</evidence>
<accession>A0AAD9ZH65</accession>
<dbReference type="InterPro" id="IPR000008">
    <property type="entry name" value="C2_dom"/>
</dbReference>
<keyword evidence="16" id="KW-1185">Reference proteome</keyword>
<evidence type="ECO:0000259" key="13">
    <source>
        <dbReference type="PROSITE" id="PS50004"/>
    </source>
</evidence>
<dbReference type="CDD" id="cd21676">
    <property type="entry name" value="SMP_Mug190"/>
    <property type="match status" value="1"/>
</dbReference>
<feature type="region of interest" description="Disordered" evidence="11">
    <location>
        <begin position="424"/>
        <end position="491"/>
    </location>
</feature>
<evidence type="ECO:0000256" key="9">
    <source>
        <dbReference type="ARBA" id="ARBA00023121"/>
    </source>
</evidence>
<dbReference type="PANTHER" id="PTHR47348">
    <property type="entry name" value="MEIOTICALLY UP-REGULATED GENE 190 PROTEIN"/>
    <property type="match status" value="1"/>
</dbReference>
<gene>
    <name evidence="15" type="ORF">OEA41_000429</name>
</gene>
<keyword evidence="3" id="KW-0597">Phosphoprotein</keyword>
<dbReference type="Pfam" id="PF25331">
    <property type="entry name" value="C2_Mug190_3rd"/>
    <property type="match status" value="1"/>
</dbReference>
<comment type="subcellular location">
    <subcellularLocation>
        <location evidence="1">Endoplasmic reticulum membrane</location>
    </subcellularLocation>
</comment>
<dbReference type="GO" id="GO:0006869">
    <property type="term" value="P:lipid transport"/>
    <property type="evidence" value="ECO:0007669"/>
    <property type="project" value="UniProtKB-KW"/>
</dbReference>
<feature type="compositionally biased region" description="Basic and acidic residues" evidence="11">
    <location>
        <begin position="460"/>
        <end position="470"/>
    </location>
</feature>
<evidence type="ECO:0000256" key="3">
    <source>
        <dbReference type="ARBA" id="ARBA00022553"/>
    </source>
</evidence>
<keyword evidence="5" id="KW-0677">Repeat</keyword>
<feature type="compositionally biased region" description="Acidic residues" evidence="11">
    <location>
        <begin position="449"/>
        <end position="459"/>
    </location>
</feature>
<dbReference type="SMART" id="SM00239">
    <property type="entry name" value="C2"/>
    <property type="match status" value="2"/>
</dbReference>
<feature type="compositionally biased region" description="Basic and acidic residues" evidence="11">
    <location>
        <begin position="1208"/>
        <end position="1228"/>
    </location>
</feature>
<feature type="region of interest" description="Disordered" evidence="11">
    <location>
        <begin position="1"/>
        <end position="246"/>
    </location>
</feature>
<evidence type="ECO:0000256" key="5">
    <source>
        <dbReference type="ARBA" id="ARBA00022737"/>
    </source>
</evidence>
<evidence type="ECO:0000256" key="8">
    <source>
        <dbReference type="ARBA" id="ARBA00023055"/>
    </source>
</evidence>
<dbReference type="GO" id="GO:0061817">
    <property type="term" value="P:endoplasmic reticulum-plasma membrane tethering"/>
    <property type="evidence" value="ECO:0007669"/>
    <property type="project" value="InterPro"/>
</dbReference>
<feature type="compositionally biased region" description="Basic and acidic residues" evidence="11">
    <location>
        <begin position="223"/>
        <end position="233"/>
    </location>
</feature>
<feature type="domain" description="C2" evidence="13">
    <location>
        <begin position="833"/>
        <end position="969"/>
    </location>
</feature>
<feature type="compositionally biased region" description="Acidic residues" evidence="11">
    <location>
        <begin position="471"/>
        <end position="491"/>
    </location>
</feature>
<dbReference type="CDD" id="cd04052">
    <property type="entry name" value="C2B_Tricalbin-like"/>
    <property type="match status" value="1"/>
</dbReference>
<evidence type="ECO:0000313" key="15">
    <source>
        <dbReference type="EMBL" id="KAK3178296.1"/>
    </source>
</evidence>
<feature type="compositionally biased region" description="Basic and acidic residues" evidence="11">
    <location>
        <begin position="107"/>
        <end position="140"/>
    </location>
</feature>
<feature type="compositionally biased region" description="Basic and acidic residues" evidence="11">
    <location>
        <begin position="429"/>
        <end position="442"/>
    </location>
</feature>
<dbReference type="SUPFAM" id="SSF49562">
    <property type="entry name" value="C2 domain (Calcium/lipid-binding domain, CaLB)"/>
    <property type="match status" value="2"/>
</dbReference>
<keyword evidence="6" id="KW-0256">Endoplasmic reticulum</keyword>
<organism evidence="15 16">
    <name type="scientific">Lepraria neglecta</name>
    <dbReference type="NCBI Taxonomy" id="209136"/>
    <lineage>
        <taxon>Eukaryota</taxon>
        <taxon>Fungi</taxon>
        <taxon>Dikarya</taxon>
        <taxon>Ascomycota</taxon>
        <taxon>Pezizomycotina</taxon>
        <taxon>Lecanoromycetes</taxon>
        <taxon>OSLEUM clade</taxon>
        <taxon>Lecanoromycetidae</taxon>
        <taxon>Lecanorales</taxon>
        <taxon>Lecanorineae</taxon>
        <taxon>Stereocaulaceae</taxon>
        <taxon>Lepraria</taxon>
    </lineage>
</organism>
<dbReference type="CDD" id="cd04041">
    <property type="entry name" value="C2A_fungal"/>
    <property type="match status" value="1"/>
</dbReference>
<dbReference type="Gene3D" id="2.60.40.150">
    <property type="entry name" value="C2 domain"/>
    <property type="match status" value="2"/>
</dbReference>
<keyword evidence="4 12" id="KW-0812">Transmembrane</keyword>
<feature type="compositionally biased region" description="Acidic residues" evidence="11">
    <location>
        <begin position="1179"/>
        <end position="1194"/>
    </location>
</feature>
<feature type="domain" description="SMP-LTD" evidence="14">
    <location>
        <begin position="351"/>
        <end position="620"/>
    </location>
</feature>
<feature type="compositionally biased region" description="Basic and acidic residues" evidence="11">
    <location>
        <begin position="167"/>
        <end position="177"/>
    </location>
</feature>
<feature type="compositionally biased region" description="Basic and acidic residues" evidence="11">
    <location>
        <begin position="1"/>
        <end position="12"/>
    </location>
</feature>
<dbReference type="Pfam" id="PF00168">
    <property type="entry name" value="C2"/>
    <property type="match status" value="2"/>
</dbReference>
<feature type="transmembrane region" description="Helical" evidence="12">
    <location>
        <begin position="258"/>
        <end position="281"/>
    </location>
</feature>
<evidence type="ECO:0000313" key="16">
    <source>
        <dbReference type="Proteomes" id="UP001276659"/>
    </source>
</evidence>
<keyword evidence="10 12" id="KW-0472">Membrane</keyword>
<dbReference type="InterPro" id="IPR057349">
    <property type="entry name" value="C2_Mug190_3rd"/>
</dbReference>
<feature type="compositionally biased region" description="Basic and acidic residues" evidence="11">
    <location>
        <begin position="31"/>
        <end position="69"/>
    </location>
</feature>
<evidence type="ECO:0000256" key="10">
    <source>
        <dbReference type="ARBA" id="ARBA00023136"/>
    </source>
</evidence>
<keyword evidence="7 12" id="KW-1133">Transmembrane helix</keyword>
<sequence length="1287" mass="143357">MASHDNFDENASKRNYAAPYSRQHKVPNIQEYRESKEERQAVSEATVPDKVEDEAPKGEEKEGILDSTKRHLHLDSGANDPAVDESNPYGSQNRNVDPPEEQSPKASNDHRGSNGEGPQDRTDKSGKGGKNDSEQSKEDGESALQDTFEGIDSTLDPKQKRKNMKQMKRDHAAREVTDPVTHLRVMVHDTTSKEMKAVPENEPPAGSLPRSATGGSAKAKSKSQLERESKEQQAGHSAMEKLFPPPSFDSAKEEIANIYSLAFTVGMAALLAITSLLLLGSHLIKNHSGAPRTWLNILVSSSLLLTPCAAVGGAIIWALQGWLKNRIHSVWDDELWHSARVQEQETVDSPIPESTQWLNSVLSSIWPLINPDLFASLADTLEDVMQASLPKLVRMISVEDLGQGSEAIRILGVRWLPTGAAAKNVSQDGRIKSDKGNKDSDRVVPGQGEVDDDEKSDDEGEHRADEQGDDNKEDEEKEEGEEQNIAEGMEAEEGDFVNVEVGFSYRASSSGKSVKLKSKNAHLFLAFYLPGGIRFPVWVELRGIVGTMRMRLQLCPDPPFFALCTLTLLGQPKAELSCVPLTKRGLNIMDFPLISSFVQSSIDAALAEYVAPKSLTLDLKDMLVGDDFKKDATTRGVIMVTIKRGIDFKAGDPEIGPLKKGSSDGYVAVGWAKFGKPVWSTRVITEDMQPVWEETAFIQVGPQEVNAEERLRVQLWDSDRTSADDDLGRIEVDLKELMHNPQSKCNMWHRTDGFQALEGDKKMPGTLDWSVGYFPKTRIQAEQLEEQTVEEDVKTYQGLKDKVSEDARKSLREAQDRDESFETDQQKAQMLKSREDAMITSTPPLHKYPTGVFSIQIHQITGLEFEKINKSQAEGDEGDDREAGSGDLPSSYCTVILNHQTIFKTRTKPKNAQPFFNAGTERLVRDWHTTEIMVSVRDARIHENDALLGIVYLPLGKLFKKRSQVMDNYPLVGGIGYGRVRISMVFRSVQIQLPKELLGWDYGTIEITGPITSKDISPDLNGLRLKVRTTVNRGKMYTSKSDNAGESRWTGKRDRLVRVAVRKRYASCFVIEFRKNQLGLDKTPAFAVLWLKDIPDEEARTVSLPVWRGDSKRLKRAQSNCVTDDLGEKAGTIEVPLKLYRGLGAYHHRLASKSPNLQDVFEVLSTANDNQEVRTAMAGDDDSDSSDSDSSDEEGPTHAANSLLHKLKPGDKDGSSDEDDHKGGGPMEQIKDYKVHSEQLHRRHRGLMQWKVARTGKYLKTKVEHGRDHVIGRFGHQERDPGIETEV</sequence>
<evidence type="ECO:0000256" key="11">
    <source>
        <dbReference type="SAM" id="MobiDB-lite"/>
    </source>
</evidence>
<feature type="domain" description="C2" evidence="13">
    <location>
        <begin position="618"/>
        <end position="749"/>
    </location>
</feature>
<evidence type="ECO:0000256" key="4">
    <source>
        <dbReference type="ARBA" id="ARBA00022692"/>
    </source>
</evidence>
<keyword evidence="2" id="KW-0813">Transport</keyword>
<keyword evidence="9" id="KW-0446">Lipid-binding</keyword>
<feature type="region of interest" description="Disordered" evidence="11">
    <location>
        <begin position="800"/>
        <end position="824"/>
    </location>
</feature>
<feature type="compositionally biased region" description="Basic and acidic residues" evidence="11">
    <location>
        <begin position="186"/>
        <end position="199"/>
    </location>
</feature>
<feature type="region of interest" description="Disordered" evidence="11">
    <location>
        <begin position="1171"/>
        <end position="1228"/>
    </location>
</feature>
<dbReference type="EMBL" id="JASNWA010000003">
    <property type="protein sequence ID" value="KAK3178296.1"/>
    <property type="molecule type" value="Genomic_DNA"/>
</dbReference>
<dbReference type="InterPro" id="IPR031468">
    <property type="entry name" value="SMP_LBD"/>
</dbReference>
<dbReference type="PROSITE" id="PS50004">
    <property type="entry name" value="C2"/>
    <property type="match status" value="2"/>
</dbReference>
<dbReference type="Pfam" id="PF25669">
    <property type="entry name" value="SMP_MUG190-like"/>
    <property type="match status" value="2"/>
</dbReference>